<dbReference type="Gene3D" id="3.30.559.10">
    <property type="entry name" value="Chloramphenicol acetyltransferase-like domain"/>
    <property type="match status" value="4"/>
</dbReference>
<evidence type="ECO:0000256" key="1">
    <source>
        <dbReference type="ARBA" id="ARBA00009861"/>
    </source>
</evidence>
<accession>A0A9J5W1U4</accession>
<dbReference type="InterPro" id="IPR023213">
    <property type="entry name" value="CAT-like_dom_sf"/>
</dbReference>
<evidence type="ECO:0000256" key="2">
    <source>
        <dbReference type="ARBA" id="ARBA00022679"/>
    </source>
</evidence>
<keyword evidence="2" id="KW-0808">Transferase</keyword>
<dbReference type="OrthoDB" id="444127at2759"/>
<gene>
    <name evidence="4" type="ORF">H5410_059078</name>
</gene>
<dbReference type="Proteomes" id="UP000824120">
    <property type="component" value="Chromosome 12"/>
</dbReference>
<dbReference type="PANTHER" id="PTHR31623">
    <property type="entry name" value="F21J9.9"/>
    <property type="match status" value="1"/>
</dbReference>
<dbReference type="Pfam" id="PF02458">
    <property type="entry name" value="Transferase"/>
    <property type="match status" value="2"/>
</dbReference>
<proteinExistence type="inferred from homology"/>
<organism evidence="4 5">
    <name type="scientific">Solanum commersonii</name>
    <name type="common">Commerson's wild potato</name>
    <name type="synonym">Commerson's nightshade</name>
    <dbReference type="NCBI Taxonomy" id="4109"/>
    <lineage>
        <taxon>Eukaryota</taxon>
        <taxon>Viridiplantae</taxon>
        <taxon>Streptophyta</taxon>
        <taxon>Embryophyta</taxon>
        <taxon>Tracheophyta</taxon>
        <taxon>Spermatophyta</taxon>
        <taxon>Magnoliopsida</taxon>
        <taxon>eudicotyledons</taxon>
        <taxon>Gunneridae</taxon>
        <taxon>Pentapetalae</taxon>
        <taxon>asterids</taxon>
        <taxon>lamiids</taxon>
        <taxon>Solanales</taxon>
        <taxon>Solanaceae</taxon>
        <taxon>Solanoideae</taxon>
        <taxon>Solaneae</taxon>
        <taxon>Solanum</taxon>
    </lineage>
</organism>
<dbReference type="EMBL" id="JACXVP010000012">
    <property type="protein sequence ID" value="KAG5569312.1"/>
    <property type="molecule type" value="Genomic_DNA"/>
</dbReference>
<evidence type="ECO:0008006" key="6">
    <source>
        <dbReference type="Google" id="ProtNLM"/>
    </source>
</evidence>
<dbReference type="AlphaFoldDB" id="A0A9J5W1U4"/>
<keyword evidence="5" id="KW-1185">Reference proteome</keyword>
<evidence type="ECO:0000313" key="4">
    <source>
        <dbReference type="EMBL" id="KAG5569312.1"/>
    </source>
</evidence>
<comment type="similarity">
    <text evidence="1">Belongs to the plant acyltransferase family.</text>
</comment>
<comment type="caution">
    <text evidence="4">The sequence shown here is derived from an EMBL/GenBank/DDBJ whole genome shotgun (WGS) entry which is preliminary data.</text>
</comment>
<dbReference type="PANTHER" id="PTHR31623:SF23">
    <property type="entry name" value="ACETYL-COA-BENZYLALCOHOL ACETYLTRANSFERASE-LIKE"/>
    <property type="match status" value="1"/>
</dbReference>
<name>A0A9J5W1U4_SOLCO</name>
<protein>
    <recommendedName>
        <fullName evidence="6">Anthocyanin acyltransferase</fullName>
    </recommendedName>
</protein>
<evidence type="ECO:0000313" key="5">
    <source>
        <dbReference type="Proteomes" id="UP000824120"/>
    </source>
</evidence>
<reference evidence="4 5" key="1">
    <citation type="submission" date="2020-09" db="EMBL/GenBank/DDBJ databases">
        <title>De no assembly of potato wild relative species, Solanum commersonii.</title>
        <authorList>
            <person name="Cho K."/>
        </authorList>
    </citation>
    <scope>NUCLEOTIDE SEQUENCE [LARGE SCALE GENOMIC DNA]</scope>
    <source>
        <strain evidence="4">LZ3.2</strain>
        <tissue evidence="4">Leaf</tissue>
    </source>
</reference>
<evidence type="ECO:0000256" key="3">
    <source>
        <dbReference type="ARBA" id="ARBA00023315"/>
    </source>
</evidence>
<dbReference type="GO" id="GO:0016746">
    <property type="term" value="F:acyltransferase activity"/>
    <property type="evidence" value="ECO:0007669"/>
    <property type="project" value="UniProtKB-KW"/>
</dbReference>
<sequence>MNNSLQINILSKNLIIPSLPTPQHLKNYKLSFFDQVADIAHLPLVLFYPHCDNNSKNEELEESLSRILTHLYPLAGRFAEDESSILCLDQGVTYIKATVNCKLDDFLQQANKDVDLALPFWPQGIMDVDEMNLFVTPLMVVQVTTFECGGLALAISHAHPAMDGCTTFKIIYEWAKVCKFGTPSKEINFMNFNLGTLFPYKDLTTILEPPVDEGKRTNSKLIARKFIFEEDAISRLREKFDSTTGEGLSFKPSRVEMITTLLWRSLIRSTGSTSHLKRSIMAFPINLRGKVATFPEIANSFGNLIIEIPIKFEHDDETKMESLHHIVKLIRESVQVIISKCVKATPDEIVSLVIDLYKDSYAGLEWGGDNEVVNFTCSSLCRFPIQKTDFGWGEPSLMHFGSRHSQVFWLYDTECETGIVVQMDLEEKYMDKLAFKILSKNLIKPSLTTPKHLKNYKLSFFDQVADVAHLPLVLFYPHCDNNSKNDELEESLSRILTHLYPLAGRFAEDESSILCLDQGVTYIKATVNCKLDDFLQQANKDVDLALPFWPQGIMDVDETNLFVTPLLVVQVTTFECGGLALAISHAHPAMDGSTTFKIIYEWAKVCKFGTPSKEINFMNFNLGTLFPYKDLTTILEPPVDEGKRTNSKLIARKFVFEEDAISRLREKFDSTTGEGLSFKPSRVEMITTLLWRSLIRSTGSASHLKRSIMAFPINLRGKVATFPEIANSFGNLIIEIPIKFEHDDETKMESLHHIVKLIKESVQVIISKCVKATPDEIVSLVIDLYKDSYTGLEWGGDNEVVNFTCSSLCRFPVQKTDFGWGKPSLMHFGSRHSQVFWLYDTECETGIVVQMDLEEKYMDKLACDQDIMDFAKF</sequence>
<keyword evidence="3" id="KW-0012">Acyltransferase</keyword>